<evidence type="ECO:0000313" key="11">
    <source>
        <dbReference type="Proteomes" id="UP000229506"/>
    </source>
</evidence>
<dbReference type="SMART" id="SM00855">
    <property type="entry name" value="PGAM"/>
    <property type="match status" value="1"/>
</dbReference>
<dbReference type="GO" id="GO:0004619">
    <property type="term" value="F:phosphoglycerate mutase activity"/>
    <property type="evidence" value="ECO:0007669"/>
    <property type="project" value="UniProtKB-UniRule"/>
</dbReference>
<dbReference type="FunFam" id="3.40.50.1240:FF:000003">
    <property type="entry name" value="2,3-bisphosphoglycerate-dependent phosphoglycerate mutase"/>
    <property type="match status" value="1"/>
</dbReference>
<dbReference type="EMBL" id="PFOF01000013">
    <property type="protein sequence ID" value="PIZ68320.1"/>
    <property type="molecule type" value="Genomic_DNA"/>
</dbReference>
<evidence type="ECO:0000256" key="2">
    <source>
        <dbReference type="ARBA" id="ARBA00006717"/>
    </source>
</evidence>
<comment type="caution">
    <text evidence="6">Lacks conserved residue(s) required for the propagation of feature annotation.</text>
</comment>
<dbReference type="PANTHER" id="PTHR11931">
    <property type="entry name" value="PHOSPHOGLYCERATE MUTASE"/>
    <property type="match status" value="1"/>
</dbReference>
<evidence type="ECO:0000313" key="10">
    <source>
        <dbReference type="EMBL" id="PIZ68320.1"/>
    </source>
</evidence>
<keyword evidence="4 6" id="KW-0324">Glycolysis</keyword>
<dbReference type="SUPFAM" id="SSF53254">
    <property type="entry name" value="Phosphoglycerate mutase-like"/>
    <property type="match status" value="1"/>
</dbReference>
<evidence type="ECO:0000256" key="7">
    <source>
        <dbReference type="PIRSR" id="PIRSR613078-1"/>
    </source>
</evidence>
<dbReference type="InterPro" id="IPR029033">
    <property type="entry name" value="His_PPase_superfam"/>
</dbReference>
<accession>A0A2M7UAQ7</accession>
<dbReference type="GO" id="GO:0006094">
    <property type="term" value="P:gluconeogenesis"/>
    <property type="evidence" value="ECO:0007669"/>
    <property type="project" value="UniProtKB-UniRule"/>
</dbReference>
<evidence type="ECO:0000256" key="1">
    <source>
        <dbReference type="ARBA" id="ARBA00000380"/>
    </source>
</evidence>
<evidence type="ECO:0000256" key="6">
    <source>
        <dbReference type="HAMAP-Rule" id="MF_01039"/>
    </source>
</evidence>
<evidence type="ECO:0000256" key="8">
    <source>
        <dbReference type="PIRSR" id="PIRSR613078-2"/>
    </source>
</evidence>
<comment type="caution">
    <text evidence="10">The sequence shown here is derived from an EMBL/GenBank/DDBJ whole genome shotgun (WGS) entry which is preliminary data.</text>
</comment>
<dbReference type="CDD" id="cd07067">
    <property type="entry name" value="HP_PGM_like"/>
    <property type="match status" value="1"/>
</dbReference>
<dbReference type="NCBIfam" id="TIGR01258">
    <property type="entry name" value="pgm_1"/>
    <property type="match status" value="1"/>
</dbReference>
<reference evidence="11" key="1">
    <citation type="submission" date="2017-09" db="EMBL/GenBank/DDBJ databases">
        <title>Depth-based differentiation of microbial function through sediment-hosted aquifers and enrichment of novel symbionts in the deep terrestrial subsurface.</title>
        <authorList>
            <person name="Probst A.J."/>
            <person name="Ladd B."/>
            <person name="Jarett J.K."/>
            <person name="Geller-Mcgrath D.E."/>
            <person name="Sieber C.M.K."/>
            <person name="Emerson J.B."/>
            <person name="Anantharaman K."/>
            <person name="Thomas B.C."/>
            <person name="Malmstrom R."/>
            <person name="Stieglmeier M."/>
            <person name="Klingl A."/>
            <person name="Woyke T."/>
            <person name="Ryan C.M."/>
            <person name="Banfield J.F."/>
        </authorList>
    </citation>
    <scope>NUCLEOTIDE SEQUENCE [LARGE SCALE GENOMIC DNA]</scope>
</reference>
<feature type="site" description="Transition state stabilizer" evidence="6 9">
    <location>
        <position position="180"/>
    </location>
</feature>
<comment type="pathway">
    <text evidence="6">Carbohydrate degradation; glycolysis; pyruvate from D-glyceraldehyde 3-phosphate: step 3/5.</text>
</comment>
<feature type="binding site" evidence="6 8">
    <location>
        <begin position="112"/>
        <end position="113"/>
    </location>
    <ligand>
        <name>substrate</name>
    </ligand>
</feature>
<comment type="similarity">
    <text evidence="2 6">Belongs to the phosphoglycerate mutase family. BPG-dependent PGAM subfamily.</text>
</comment>
<comment type="function">
    <text evidence="6">Catalyzes the interconversion of 2-phosphoglycerate and 3-phosphoglycerate.</text>
</comment>
<feature type="binding site" evidence="6 8">
    <location>
        <begin position="19"/>
        <end position="20"/>
    </location>
    <ligand>
        <name>substrate</name>
    </ligand>
</feature>
<organism evidence="10 11">
    <name type="scientific">Candidatus Roizmanbacteria bacterium CG_4_10_14_0_2_um_filter_33_96</name>
    <dbReference type="NCBI Taxonomy" id="1974821"/>
    <lineage>
        <taxon>Bacteria</taxon>
        <taxon>Candidatus Roizmaniibacteriota</taxon>
    </lineage>
</organism>
<dbReference type="AlphaFoldDB" id="A0A2M7UAQ7"/>
<dbReference type="NCBIfam" id="NF010713">
    <property type="entry name" value="PRK14115.1"/>
    <property type="match status" value="1"/>
</dbReference>
<dbReference type="Gene3D" id="3.40.50.1240">
    <property type="entry name" value="Phosphoglycerate mutase-like"/>
    <property type="match status" value="1"/>
</dbReference>
<dbReference type="InterPro" id="IPR005952">
    <property type="entry name" value="Phosphogly_mut1"/>
</dbReference>
<name>A0A2M7UAQ7_9BACT</name>
<feature type="active site" description="Proton donor/acceptor" evidence="6 7">
    <location>
        <position position="85"/>
    </location>
</feature>
<proteinExistence type="inferred from homology"/>
<protein>
    <recommendedName>
        <fullName evidence="6">2,3-bisphosphoglycerate-dependent phosphoglycerate mutase</fullName>
        <shortName evidence="6">BPG-dependent PGAM</shortName>
        <shortName evidence="6">PGAM</shortName>
        <shortName evidence="6">Phosphoglyceromutase</shortName>
        <shortName evidence="6">dPGM</shortName>
        <ecNumber evidence="6">5.4.2.11</ecNumber>
    </recommendedName>
</protein>
<dbReference type="Pfam" id="PF00300">
    <property type="entry name" value="His_Phos_1"/>
    <property type="match status" value="1"/>
</dbReference>
<evidence type="ECO:0000256" key="3">
    <source>
        <dbReference type="ARBA" id="ARBA00022432"/>
    </source>
</evidence>
<dbReference type="Proteomes" id="UP000229506">
    <property type="component" value="Unassembled WGS sequence"/>
</dbReference>
<feature type="binding site" evidence="6 8">
    <location>
        <position position="58"/>
    </location>
    <ligand>
        <name>substrate</name>
    </ligand>
</feature>
<dbReference type="UniPathway" id="UPA00109">
    <property type="reaction ID" value="UER00186"/>
</dbReference>
<feature type="binding site" evidence="6 8">
    <location>
        <begin position="85"/>
        <end position="88"/>
    </location>
    <ligand>
        <name>substrate</name>
    </ligand>
</feature>
<evidence type="ECO:0000256" key="4">
    <source>
        <dbReference type="ARBA" id="ARBA00023152"/>
    </source>
</evidence>
<gene>
    <name evidence="6" type="primary">gpmA</name>
    <name evidence="10" type="ORF">COY12_00385</name>
</gene>
<feature type="active site" description="Tele-phosphohistidine intermediate" evidence="6 7">
    <location>
        <position position="9"/>
    </location>
</feature>
<dbReference type="InterPro" id="IPR013078">
    <property type="entry name" value="His_Pase_superF_clade-1"/>
</dbReference>
<keyword evidence="3 6" id="KW-0312">Gluconeogenesis</keyword>
<evidence type="ECO:0000256" key="9">
    <source>
        <dbReference type="PIRSR" id="PIRSR613078-3"/>
    </source>
</evidence>
<sequence>MYKFVIIRHGLSEWSNRFTGWTDIDLAQPGVEETKKYGLKLKELGFTFDLGFTSYLKRGIRTLEIVLDTMDLSQIPVIKAWQLNERHYGALQGLNKPETVAKYGKEQVDIWRRSYDIPPPLLEKTDSRHPINNPVYKDVDPSLLPSSECLKDTYNRSVPYFQKMIEPEIKAGKKIILSGHHNSLRAIIKYLDNISNDNIVNLNVPYCIPLVYELGENLKPIKHYYLAPNEEVKRVIEGIKNQTKIINL</sequence>
<dbReference type="HAMAP" id="MF_01039">
    <property type="entry name" value="PGAM_GpmA"/>
    <property type="match status" value="1"/>
</dbReference>
<evidence type="ECO:0000256" key="5">
    <source>
        <dbReference type="ARBA" id="ARBA00023235"/>
    </source>
</evidence>
<dbReference type="PIRSF" id="PIRSF000709">
    <property type="entry name" value="6PFK_2-Ptase"/>
    <property type="match status" value="1"/>
</dbReference>
<comment type="catalytic activity">
    <reaction evidence="1 6">
        <text>(2R)-2-phosphoglycerate = (2R)-3-phosphoglycerate</text>
        <dbReference type="Rhea" id="RHEA:15901"/>
        <dbReference type="ChEBI" id="CHEBI:58272"/>
        <dbReference type="ChEBI" id="CHEBI:58289"/>
        <dbReference type="EC" id="5.4.2.11"/>
    </reaction>
</comment>
<keyword evidence="5 6" id="KW-0413">Isomerase</keyword>
<dbReference type="GO" id="GO:0006096">
    <property type="term" value="P:glycolytic process"/>
    <property type="evidence" value="ECO:0007669"/>
    <property type="project" value="UniProtKB-UniRule"/>
</dbReference>
<dbReference type="EC" id="5.4.2.11" evidence="6"/>
<feature type="binding site" evidence="6 8">
    <location>
        <position position="96"/>
    </location>
    <ligand>
        <name>substrate</name>
    </ligand>
</feature>